<keyword evidence="3" id="KW-0804">Transcription</keyword>
<evidence type="ECO:0000256" key="2">
    <source>
        <dbReference type="ARBA" id="ARBA00023125"/>
    </source>
</evidence>
<evidence type="ECO:0000313" key="5">
    <source>
        <dbReference type="EMBL" id="RZS75048.1"/>
    </source>
</evidence>
<evidence type="ECO:0000256" key="1">
    <source>
        <dbReference type="ARBA" id="ARBA00023015"/>
    </source>
</evidence>
<dbReference type="InterPro" id="IPR011051">
    <property type="entry name" value="RmlC_Cupin_sf"/>
</dbReference>
<dbReference type="Gene3D" id="2.60.120.10">
    <property type="entry name" value="Jelly Rolls"/>
    <property type="match status" value="1"/>
</dbReference>
<keyword evidence="1" id="KW-0805">Transcription regulation</keyword>
<gene>
    <name evidence="5" type="ORF">EV199_0906</name>
</gene>
<dbReference type="PANTHER" id="PTHR43280">
    <property type="entry name" value="ARAC-FAMILY TRANSCRIPTIONAL REGULATOR"/>
    <property type="match status" value="1"/>
</dbReference>
<reference evidence="5 6" key="1">
    <citation type="submission" date="2019-02" db="EMBL/GenBank/DDBJ databases">
        <title>Genomic Encyclopedia of Type Strains, Phase IV (KMG-IV): sequencing the most valuable type-strain genomes for metagenomic binning, comparative biology and taxonomic classification.</title>
        <authorList>
            <person name="Goeker M."/>
        </authorList>
    </citation>
    <scope>NUCLEOTIDE SEQUENCE [LARGE SCALE GENOMIC DNA]</scope>
    <source>
        <strain evidence="5 6">DSM 18116</strain>
    </source>
</reference>
<dbReference type="InterPro" id="IPR018060">
    <property type="entry name" value="HTH_AraC"/>
</dbReference>
<organism evidence="5 6">
    <name type="scientific">Pseudobacter ginsenosidimutans</name>
    <dbReference type="NCBI Taxonomy" id="661488"/>
    <lineage>
        <taxon>Bacteria</taxon>
        <taxon>Pseudomonadati</taxon>
        <taxon>Bacteroidota</taxon>
        <taxon>Chitinophagia</taxon>
        <taxon>Chitinophagales</taxon>
        <taxon>Chitinophagaceae</taxon>
        <taxon>Pseudobacter</taxon>
    </lineage>
</organism>
<dbReference type="SUPFAM" id="SSF46689">
    <property type="entry name" value="Homeodomain-like"/>
    <property type="match status" value="2"/>
</dbReference>
<evidence type="ECO:0000259" key="4">
    <source>
        <dbReference type="PROSITE" id="PS01124"/>
    </source>
</evidence>
<evidence type="ECO:0000256" key="3">
    <source>
        <dbReference type="ARBA" id="ARBA00023163"/>
    </source>
</evidence>
<dbReference type="Pfam" id="PF02311">
    <property type="entry name" value="AraC_binding"/>
    <property type="match status" value="1"/>
</dbReference>
<keyword evidence="6" id="KW-1185">Reference proteome</keyword>
<dbReference type="InterPro" id="IPR009057">
    <property type="entry name" value="Homeodomain-like_sf"/>
</dbReference>
<dbReference type="InterPro" id="IPR003313">
    <property type="entry name" value="AraC-bd"/>
</dbReference>
<dbReference type="InterPro" id="IPR020449">
    <property type="entry name" value="Tscrpt_reg_AraC-type_HTH"/>
</dbReference>
<dbReference type="PROSITE" id="PS01124">
    <property type="entry name" value="HTH_ARAC_FAMILY_2"/>
    <property type="match status" value="1"/>
</dbReference>
<dbReference type="SMART" id="SM00342">
    <property type="entry name" value="HTH_ARAC"/>
    <property type="match status" value="1"/>
</dbReference>
<dbReference type="InterPro" id="IPR014710">
    <property type="entry name" value="RmlC-like_jellyroll"/>
</dbReference>
<dbReference type="PRINTS" id="PR00032">
    <property type="entry name" value="HTHARAC"/>
</dbReference>
<keyword evidence="2 5" id="KW-0238">DNA-binding</keyword>
<protein>
    <submittedName>
        <fullName evidence="5">AraC-like DNA-binding protein</fullName>
    </submittedName>
</protein>
<comment type="caution">
    <text evidence="5">The sequence shown here is derived from an EMBL/GenBank/DDBJ whole genome shotgun (WGS) entry which is preliminary data.</text>
</comment>
<dbReference type="PROSITE" id="PS00041">
    <property type="entry name" value="HTH_ARAC_FAMILY_1"/>
    <property type="match status" value="1"/>
</dbReference>
<evidence type="ECO:0000313" key="6">
    <source>
        <dbReference type="Proteomes" id="UP000293874"/>
    </source>
</evidence>
<dbReference type="Pfam" id="PF12833">
    <property type="entry name" value="HTH_18"/>
    <property type="match status" value="1"/>
</dbReference>
<dbReference type="Proteomes" id="UP000293874">
    <property type="component" value="Unassembled WGS sequence"/>
</dbReference>
<dbReference type="PANTHER" id="PTHR43280:SF2">
    <property type="entry name" value="HTH-TYPE TRANSCRIPTIONAL REGULATOR EXSA"/>
    <property type="match status" value="1"/>
</dbReference>
<dbReference type="AlphaFoldDB" id="A0A4Q7N3F6"/>
<dbReference type="OrthoDB" id="745435at2"/>
<dbReference type="SUPFAM" id="SSF51182">
    <property type="entry name" value="RmlC-like cupins"/>
    <property type="match status" value="1"/>
</dbReference>
<sequence>MKVLQFTVPIVQKGSLAVQEDILPYFYNYYHRHAEAQITLIIKGEGTFIAGNYTQPFKPGEVYLLGANQPHIFKADAHYFENQQENNIHAIHVYFDQDSLLKGILNLQELDGIRKFLLNAGNGYQLPEQYCGMASLMIKRINTTDRAERLFEFFRLLQFFANEVKDWKSLSNGFSKYSFTDSEGLRMNDIYQYTVEHYAENISLKKVSEVAHITPHAFCKYFKKHTRKTYMSFLNEIRINEACKRIINGDFDSISSIAYSIGFNNTITFNRVFKKVTGMTPSSYISGYKRK</sequence>
<dbReference type="RefSeq" id="WP_130539458.1">
    <property type="nucleotide sequence ID" value="NZ_CP042431.1"/>
</dbReference>
<dbReference type="EMBL" id="SGXA01000001">
    <property type="protein sequence ID" value="RZS75048.1"/>
    <property type="molecule type" value="Genomic_DNA"/>
</dbReference>
<dbReference type="Gene3D" id="1.10.10.60">
    <property type="entry name" value="Homeodomain-like"/>
    <property type="match status" value="2"/>
</dbReference>
<accession>A0A4Q7N3F6</accession>
<dbReference type="InterPro" id="IPR018062">
    <property type="entry name" value="HTH_AraC-typ_CS"/>
</dbReference>
<name>A0A4Q7N3F6_9BACT</name>
<proteinExistence type="predicted"/>
<dbReference type="GO" id="GO:0003700">
    <property type="term" value="F:DNA-binding transcription factor activity"/>
    <property type="evidence" value="ECO:0007669"/>
    <property type="project" value="InterPro"/>
</dbReference>
<feature type="domain" description="HTH araC/xylS-type" evidence="4">
    <location>
        <begin position="188"/>
        <end position="287"/>
    </location>
</feature>
<dbReference type="GO" id="GO:0043565">
    <property type="term" value="F:sequence-specific DNA binding"/>
    <property type="evidence" value="ECO:0007669"/>
    <property type="project" value="InterPro"/>
</dbReference>